<dbReference type="InterPro" id="IPR021973">
    <property type="entry name" value="SprA-related"/>
</dbReference>
<dbReference type="AlphaFoldDB" id="A0A7C4ELG7"/>
<keyword evidence="1" id="KW-0489">Methyltransferase</keyword>
<dbReference type="Pfam" id="PF12118">
    <property type="entry name" value="SprA-related"/>
    <property type="match status" value="1"/>
</dbReference>
<dbReference type="GO" id="GO:0008168">
    <property type="term" value="F:methyltransferase activity"/>
    <property type="evidence" value="ECO:0007669"/>
    <property type="project" value="UniProtKB-KW"/>
</dbReference>
<dbReference type="GO" id="GO:0032259">
    <property type="term" value="P:methylation"/>
    <property type="evidence" value="ECO:0007669"/>
    <property type="project" value="UniProtKB-KW"/>
</dbReference>
<protein>
    <submittedName>
        <fullName evidence="1">Protein-glutamate O-methyltransferase</fullName>
    </submittedName>
</protein>
<gene>
    <name evidence="1" type="ORF">ENV75_00910</name>
</gene>
<accession>A0A7C4ELG7</accession>
<sequence>MKVIPQNPVNQFNQFEQQKINEIVQKLRQIERKVIAHEMAHKSVAGRYAGTVNYTYTKGPDGKMYITGGEVSLDLSEESTPEETIKKMEIIQAAALAPSDPSPQDIRVAQTAAIKKMKAQIELYLNKEDKTSPGSIIEIIV</sequence>
<dbReference type="EMBL" id="DTHO01000008">
    <property type="protein sequence ID" value="HGG99007.1"/>
    <property type="molecule type" value="Genomic_DNA"/>
</dbReference>
<reference evidence="1" key="1">
    <citation type="journal article" date="2020" name="mSystems">
        <title>Genome- and Community-Level Interaction Insights into Carbon Utilization and Element Cycling Functions of Hydrothermarchaeota in Hydrothermal Sediment.</title>
        <authorList>
            <person name="Zhou Z."/>
            <person name="Liu Y."/>
            <person name="Xu W."/>
            <person name="Pan J."/>
            <person name="Luo Z.H."/>
            <person name="Li M."/>
        </authorList>
    </citation>
    <scope>NUCLEOTIDE SEQUENCE [LARGE SCALE GENOMIC DNA]</scope>
    <source>
        <strain evidence="1">SpSt-788</strain>
    </source>
</reference>
<proteinExistence type="predicted"/>
<comment type="caution">
    <text evidence="1">The sequence shown here is derived from an EMBL/GenBank/DDBJ whole genome shotgun (WGS) entry which is preliminary data.</text>
</comment>
<evidence type="ECO:0000313" key="1">
    <source>
        <dbReference type="EMBL" id="HGG99007.1"/>
    </source>
</evidence>
<organism evidence="1">
    <name type="scientific">Thermodesulfovibrio aggregans</name>
    <dbReference type="NCBI Taxonomy" id="86166"/>
    <lineage>
        <taxon>Bacteria</taxon>
        <taxon>Pseudomonadati</taxon>
        <taxon>Nitrospirota</taxon>
        <taxon>Thermodesulfovibrionia</taxon>
        <taxon>Thermodesulfovibrionales</taxon>
        <taxon>Thermodesulfovibrionaceae</taxon>
        <taxon>Thermodesulfovibrio</taxon>
    </lineage>
</organism>
<keyword evidence="1" id="KW-0808">Transferase</keyword>
<name>A0A7C4ELG7_9BACT</name>